<feature type="transmembrane region" description="Helical" evidence="1">
    <location>
        <begin position="136"/>
        <end position="167"/>
    </location>
</feature>
<gene>
    <name evidence="2" type="ORF">ACFQ3C_16575</name>
</gene>
<feature type="transmembrane region" description="Helical" evidence="1">
    <location>
        <begin position="373"/>
        <end position="400"/>
    </location>
</feature>
<feature type="transmembrane region" description="Helical" evidence="1">
    <location>
        <begin position="260"/>
        <end position="280"/>
    </location>
</feature>
<feature type="transmembrane region" description="Helical" evidence="1">
    <location>
        <begin position="336"/>
        <end position="353"/>
    </location>
</feature>
<name>A0ABW3TJU2_9RHOB</name>
<keyword evidence="1" id="KW-0812">Transmembrane</keyword>
<feature type="transmembrane region" description="Helical" evidence="1">
    <location>
        <begin position="65"/>
        <end position="85"/>
    </location>
</feature>
<keyword evidence="3" id="KW-1185">Reference proteome</keyword>
<dbReference type="Proteomes" id="UP001597151">
    <property type="component" value="Unassembled WGS sequence"/>
</dbReference>
<dbReference type="EMBL" id="JBHTKR010000006">
    <property type="protein sequence ID" value="MFD1196287.1"/>
    <property type="molecule type" value="Genomic_DNA"/>
</dbReference>
<evidence type="ECO:0008006" key="4">
    <source>
        <dbReference type="Google" id="ProtNLM"/>
    </source>
</evidence>
<comment type="caution">
    <text evidence="2">The sequence shown here is derived from an EMBL/GenBank/DDBJ whole genome shotgun (WGS) entry which is preliminary data.</text>
</comment>
<feature type="transmembrane region" description="Helical" evidence="1">
    <location>
        <begin position="97"/>
        <end position="116"/>
    </location>
</feature>
<sequence>MPPAAPPLPQDVAPRNGLASLSLVVMALTVGIHEVTGATWTWIPGGMAFILGFILPQWFLLVSVARILALVAVGLGVALPLLGWISIDALHRALDQALFFAFFVAMLALLQDTAAQSPLIRRSGTVLLSQPPGRRYSVLTFGGMLMGVLLNLGTLSLLGTMIAQGVAQGRGESGDRVADIRLRRMSLAMLRGFCTVPLWSPTSISMPIVLAALPGLAWLELLPYGAGAAAVLLGIGWLLDRLSYHRPAAPPAAQPWVRPLLPLVGLIATIPAVGMAVGGWLDVRMITAILVSIPAIVLVWQTVQRHGSGQARPILAAARALATETLPKLPNFRSEMVIFAASGAIAILILPLIDVEALGSKIVALGLGEGPVMVAGFVTIFALSFLGINSIVTVSVLMGVLPNLPGLEFVPIHLALMALTGWTLSVGISPLSAAVRITSRAIEQEPAILGIRWNGIYASTSAGLVSVVLLILGGWGG</sequence>
<feature type="transmembrane region" description="Helical" evidence="1">
    <location>
        <begin position="455"/>
        <end position="475"/>
    </location>
</feature>
<evidence type="ECO:0000313" key="3">
    <source>
        <dbReference type="Proteomes" id="UP001597151"/>
    </source>
</evidence>
<feature type="transmembrane region" description="Helical" evidence="1">
    <location>
        <begin position="12"/>
        <end position="32"/>
    </location>
</feature>
<proteinExistence type="predicted"/>
<organism evidence="2 3">
    <name type="scientific">Seohaeicola saemankumensis</name>
    <dbReference type="NCBI Taxonomy" id="481181"/>
    <lineage>
        <taxon>Bacteria</taxon>
        <taxon>Pseudomonadati</taxon>
        <taxon>Pseudomonadota</taxon>
        <taxon>Alphaproteobacteria</taxon>
        <taxon>Rhodobacterales</taxon>
        <taxon>Roseobacteraceae</taxon>
        <taxon>Seohaeicola</taxon>
    </lineage>
</organism>
<reference evidence="3" key="1">
    <citation type="journal article" date="2019" name="Int. J. Syst. Evol. Microbiol.">
        <title>The Global Catalogue of Microorganisms (GCM) 10K type strain sequencing project: providing services to taxonomists for standard genome sequencing and annotation.</title>
        <authorList>
            <consortium name="The Broad Institute Genomics Platform"/>
            <consortium name="The Broad Institute Genome Sequencing Center for Infectious Disease"/>
            <person name="Wu L."/>
            <person name="Ma J."/>
        </authorList>
    </citation>
    <scope>NUCLEOTIDE SEQUENCE [LARGE SCALE GENOMIC DNA]</scope>
    <source>
        <strain evidence="3">CCUG 55328</strain>
    </source>
</reference>
<feature type="transmembrane region" description="Helical" evidence="1">
    <location>
        <begin position="221"/>
        <end position="239"/>
    </location>
</feature>
<keyword evidence="1" id="KW-1133">Transmembrane helix</keyword>
<evidence type="ECO:0000313" key="2">
    <source>
        <dbReference type="EMBL" id="MFD1196287.1"/>
    </source>
</evidence>
<feature type="transmembrane region" description="Helical" evidence="1">
    <location>
        <begin position="412"/>
        <end position="435"/>
    </location>
</feature>
<feature type="transmembrane region" description="Helical" evidence="1">
    <location>
        <begin position="188"/>
        <end position="209"/>
    </location>
</feature>
<keyword evidence="1" id="KW-0472">Membrane</keyword>
<protein>
    <recommendedName>
        <fullName evidence="4">Citrate transporter</fullName>
    </recommendedName>
</protein>
<evidence type="ECO:0000256" key="1">
    <source>
        <dbReference type="SAM" id="Phobius"/>
    </source>
</evidence>
<accession>A0ABW3TJU2</accession>